<sequence length="125" mass="13820">MGTEPLGCRKSWISRRPREQYRYGSGISITNAGERYRVAISQTDFGTHRNSILAVIGLHGALTTLGLCKDEAVSIVHAHGVIRQWVRLMTVPIVACCIDHLLSNITAVIAAGVEVIHYLKYLLHI</sequence>
<accession>L9VZF5</accession>
<evidence type="ECO:0000313" key="1">
    <source>
        <dbReference type="EMBL" id="ELY42565.1"/>
    </source>
</evidence>
<evidence type="ECO:0000313" key="2">
    <source>
        <dbReference type="Proteomes" id="UP000011661"/>
    </source>
</evidence>
<comment type="caution">
    <text evidence="1">The sequence shown here is derived from an EMBL/GenBank/DDBJ whole genome shotgun (WGS) entry which is preliminary data.</text>
</comment>
<proteinExistence type="predicted"/>
<dbReference type="EMBL" id="AOHX01000045">
    <property type="protein sequence ID" value="ELY42565.1"/>
    <property type="molecule type" value="Genomic_DNA"/>
</dbReference>
<keyword evidence="2" id="KW-1185">Reference proteome</keyword>
<protein>
    <submittedName>
        <fullName evidence="1">Uncharacterized protein</fullName>
    </submittedName>
</protein>
<dbReference type="AlphaFoldDB" id="L9VZF5"/>
<reference evidence="1 2" key="1">
    <citation type="journal article" date="2014" name="PLoS Genet.">
        <title>Phylogenetically driven sequencing of extremely halophilic archaea reveals strategies for static and dynamic osmo-response.</title>
        <authorList>
            <person name="Becker E.A."/>
            <person name="Seitzer P.M."/>
            <person name="Tritt A."/>
            <person name="Larsen D."/>
            <person name="Krusor M."/>
            <person name="Yao A.I."/>
            <person name="Wu D."/>
            <person name="Madern D."/>
            <person name="Eisen J.A."/>
            <person name="Darling A.E."/>
            <person name="Facciotti M.T."/>
        </authorList>
    </citation>
    <scope>NUCLEOTIDE SEQUENCE [LARGE SCALE GENOMIC DNA]</scope>
    <source>
        <strain evidence="1 2">JCM 14089</strain>
    </source>
</reference>
<dbReference type="Proteomes" id="UP000011661">
    <property type="component" value="Unassembled WGS sequence"/>
</dbReference>
<organism evidence="1 2">
    <name type="scientific">Natronorubrum sulfidifaciens JCM 14089</name>
    <dbReference type="NCBI Taxonomy" id="1230460"/>
    <lineage>
        <taxon>Archaea</taxon>
        <taxon>Methanobacteriati</taxon>
        <taxon>Methanobacteriota</taxon>
        <taxon>Stenosarchaea group</taxon>
        <taxon>Halobacteria</taxon>
        <taxon>Halobacteriales</taxon>
        <taxon>Natrialbaceae</taxon>
        <taxon>Natronorubrum</taxon>
    </lineage>
</organism>
<gene>
    <name evidence="1" type="ORF">C495_14667</name>
</gene>
<dbReference type="STRING" id="1230460.C495_14667"/>
<name>L9VZF5_9EURY</name>